<comment type="caution">
    <text evidence="8">The sequence shown here is derived from an EMBL/GenBank/DDBJ whole genome shotgun (WGS) entry which is preliminary data.</text>
</comment>
<sequence>MGLLNKNIFLIGMPGSGKSTVGRQLAEKFQMPFVDLDYEIMSNAGMSIKEIFAAYDEDHFRQLEREALRAVIQKSAGAVIATGGGTPCFFDNMELIRKNGISIFIDVPVTELISRINAAERDKRPKFSNNTDLAVTLNQLVRQRVPFYKKAHHRWDGNEQTIDELELIIKQLATQP</sequence>
<feature type="binding site" evidence="7">
    <location>
        <position position="84"/>
    </location>
    <ligand>
        <name>substrate</name>
    </ligand>
</feature>
<feature type="binding site" evidence="7">
    <location>
        <position position="124"/>
    </location>
    <ligand>
        <name>ATP</name>
        <dbReference type="ChEBI" id="CHEBI:30616"/>
    </ligand>
</feature>
<evidence type="ECO:0000256" key="6">
    <source>
        <dbReference type="ARBA" id="ARBA00023141"/>
    </source>
</evidence>
<dbReference type="SUPFAM" id="SSF52540">
    <property type="entry name" value="P-loop containing nucleoside triphosphate hydrolases"/>
    <property type="match status" value="1"/>
</dbReference>
<comment type="pathway">
    <text evidence="7">Metabolic intermediate biosynthesis; chorismate biosynthesis; chorismate from D-erythrose 4-phosphate and phosphoenolpyruvate: step 5/7.</text>
</comment>
<dbReference type="GO" id="GO:0009073">
    <property type="term" value="P:aromatic amino acid family biosynthetic process"/>
    <property type="evidence" value="ECO:0007669"/>
    <property type="project" value="UniProtKB-KW"/>
</dbReference>
<keyword evidence="1 7" id="KW-0028">Amino-acid biosynthesis</keyword>
<dbReference type="GO" id="GO:0008652">
    <property type="term" value="P:amino acid biosynthetic process"/>
    <property type="evidence" value="ECO:0007669"/>
    <property type="project" value="UniProtKB-KW"/>
</dbReference>
<evidence type="ECO:0000256" key="1">
    <source>
        <dbReference type="ARBA" id="ARBA00022605"/>
    </source>
</evidence>
<evidence type="ECO:0000256" key="4">
    <source>
        <dbReference type="ARBA" id="ARBA00022777"/>
    </source>
</evidence>
<dbReference type="GO" id="GO:0005829">
    <property type="term" value="C:cytosol"/>
    <property type="evidence" value="ECO:0007669"/>
    <property type="project" value="TreeGrafter"/>
</dbReference>
<dbReference type="EMBL" id="AMZN01000069">
    <property type="protein sequence ID" value="ELR69751.1"/>
    <property type="molecule type" value="Genomic_DNA"/>
</dbReference>
<evidence type="ECO:0000313" key="9">
    <source>
        <dbReference type="Proteomes" id="UP000011135"/>
    </source>
</evidence>
<keyword evidence="6 7" id="KW-0057">Aromatic amino acid biosynthesis</keyword>
<name>L8JLG6_9BACT</name>
<feature type="binding site" evidence="7">
    <location>
        <position position="61"/>
    </location>
    <ligand>
        <name>substrate</name>
    </ligand>
</feature>
<dbReference type="EC" id="2.7.1.71" evidence="7"/>
<comment type="subunit">
    <text evidence="7">Monomer.</text>
</comment>
<dbReference type="GO" id="GO:0009423">
    <property type="term" value="P:chorismate biosynthetic process"/>
    <property type="evidence" value="ECO:0007669"/>
    <property type="project" value="UniProtKB-UniRule"/>
</dbReference>
<dbReference type="InterPro" id="IPR027417">
    <property type="entry name" value="P-loop_NTPase"/>
</dbReference>
<keyword evidence="2 7" id="KW-0808">Transferase</keyword>
<dbReference type="GO" id="GO:0000287">
    <property type="term" value="F:magnesium ion binding"/>
    <property type="evidence" value="ECO:0007669"/>
    <property type="project" value="UniProtKB-UniRule"/>
</dbReference>
<dbReference type="PRINTS" id="PR01100">
    <property type="entry name" value="SHIKIMTKNASE"/>
</dbReference>
<evidence type="ECO:0000256" key="7">
    <source>
        <dbReference type="HAMAP-Rule" id="MF_00109"/>
    </source>
</evidence>
<comment type="subcellular location">
    <subcellularLocation>
        <location evidence="7">Cytoplasm</location>
    </subcellularLocation>
</comment>
<evidence type="ECO:0000313" key="8">
    <source>
        <dbReference type="EMBL" id="ELR69751.1"/>
    </source>
</evidence>
<dbReference type="InterPro" id="IPR000623">
    <property type="entry name" value="Shikimate_kinase/TSH1"/>
</dbReference>
<feature type="binding site" evidence="7">
    <location>
        <position position="37"/>
    </location>
    <ligand>
        <name>substrate</name>
    </ligand>
</feature>
<feature type="binding site" evidence="7">
    <location>
        <position position="144"/>
    </location>
    <ligand>
        <name>substrate</name>
    </ligand>
</feature>
<dbReference type="PATRIC" id="fig|1237149.3.peg.4243"/>
<keyword evidence="7" id="KW-0963">Cytoplasm</keyword>
<feature type="binding site" evidence="7">
    <location>
        <begin position="15"/>
        <end position="20"/>
    </location>
    <ligand>
        <name>ATP</name>
        <dbReference type="ChEBI" id="CHEBI:30616"/>
    </ligand>
</feature>
<evidence type="ECO:0000256" key="3">
    <source>
        <dbReference type="ARBA" id="ARBA00022741"/>
    </source>
</evidence>
<evidence type="ECO:0000256" key="2">
    <source>
        <dbReference type="ARBA" id="ARBA00022679"/>
    </source>
</evidence>
<keyword evidence="9" id="KW-1185">Reference proteome</keyword>
<dbReference type="RefSeq" id="WP_009581924.1">
    <property type="nucleotide sequence ID" value="NZ_AMZN01000069.1"/>
</dbReference>
<evidence type="ECO:0000256" key="5">
    <source>
        <dbReference type="ARBA" id="ARBA00022840"/>
    </source>
</evidence>
<comment type="catalytic activity">
    <reaction evidence="7">
        <text>shikimate + ATP = 3-phosphoshikimate + ADP + H(+)</text>
        <dbReference type="Rhea" id="RHEA:13121"/>
        <dbReference type="ChEBI" id="CHEBI:15378"/>
        <dbReference type="ChEBI" id="CHEBI:30616"/>
        <dbReference type="ChEBI" id="CHEBI:36208"/>
        <dbReference type="ChEBI" id="CHEBI:145989"/>
        <dbReference type="ChEBI" id="CHEBI:456216"/>
        <dbReference type="EC" id="2.7.1.71"/>
    </reaction>
</comment>
<feature type="binding site" evidence="7">
    <location>
        <position position="160"/>
    </location>
    <ligand>
        <name>ATP</name>
        <dbReference type="ChEBI" id="CHEBI:30616"/>
    </ligand>
</feature>
<comment type="function">
    <text evidence="7">Catalyzes the specific phosphorylation of the 3-hydroxyl group of shikimic acid using ATP as a cosubstrate.</text>
</comment>
<dbReference type="InterPro" id="IPR031322">
    <property type="entry name" value="Shikimate/glucono_kinase"/>
</dbReference>
<dbReference type="AlphaFoldDB" id="L8JLG6"/>
<dbReference type="eggNOG" id="COG0703">
    <property type="taxonomic scope" value="Bacteria"/>
</dbReference>
<dbReference type="Gene3D" id="3.40.50.300">
    <property type="entry name" value="P-loop containing nucleotide triphosphate hydrolases"/>
    <property type="match status" value="1"/>
</dbReference>
<dbReference type="GO" id="GO:0004765">
    <property type="term" value="F:shikimate kinase activity"/>
    <property type="evidence" value="ECO:0007669"/>
    <property type="project" value="UniProtKB-UniRule"/>
</dbReference>
<keyword evidence="7" id="KW-0460">Magnesium</keyword>
<dbReference type="Proteomes" id="UP000011135">
    <property type="component" value="Unassembled WGS sequence"/>
</dbReference>
<dbReference type="Pfam" id="PF01202">
    <property type="entry name" value="SKI"/>
    <property type="match status" value="1"/>
</dbReference>
<protein>
    <recommendedName>
        <fullName evidence="7">Shikimate kinase</fullName>
        <shortName evidence="7">SK</shortName>
        <ecNumber evidence="7">2.7.1.71</ecNumber>
    </recommendedName>
</protein>
<dbReference type="PANTHER" id="PTHR21087">
    <property type="entry name" value="SHIKIMATE KINASE"/>
    <property type="match status" value="1"/>
</dbReference>
<gene>
    <name evidence="7" type="primary">aroK</name>
    <name evidence="8" type="ORF">C900_04728</name>
</gene>
<dbReference type="CDD" id="cd00464">
    <property type="entry name" value="SK"/>
    <property type="match status" value="1"/>
</dbReference>
<keyword evidence="7" id="KW-0479">Metal-binding</keyword>
<dbReference type="PANTHER" id="PTHR21087:SF16">
    <property type="entry name" value="SHIKIMATE KINASE 1, CHLOROPLASTIC"/>
    <property type="match status" value="1"/>
</dbReference>
<dbReference type="UniPathway" id="UPA00053">
    <property type="reaction ID" value="UER00088"/>
</dbReference>
<reference evidence="8 9" key="1">
    <citation type="submission" date="2012-12" db="EMBL/GenBank/DDBJ databases">
        <title>Genome assembly of Fulvivirga imtechensis AK7.</title>
        <authorList>
            <person name="Nupur N."/>
            <person name="Khatri I."/>
            <person name="Kumar R."/>
            <person name="Subramanian S."/>
            <person name="Pinnaka A."/>
        </authorList>
    </citation>
    <scope>NUCLEOTIDE SEQUENCE [LARGE SCALE GENOMIC DNA]</scope>
    <source>
        <strain evidence="8 9">AK7</strain>
    </source>
</reference>
<keyword evidence="3 7" id="KW-0547">Nucleotide-binding</keyword>
<dbReference type="OrthoDB" id="9800332at2"/>
<comment type="similarity">
    <text evidence="7">Belongs to the shikimate kinase family.</text>
</comment>
<organism evidence="8 9">
    <name type="scientific">Fulvivirga imtechensis AK7</name>
    <dbReference type="NCBI Taxonomy" id="1237149"/>
    <lineage>
        <taxon>Bacteria</taxon>
        <taxon>Pseudomonadati</taxon>
        <taxon>Bacteroidota</taxon>
        <taxon>Cytophagia</taxon>
        <taxon>Cytophagales</taxon>
        <taxon>Fulvivirgaceae</taxon>
        <taxon>Fulvivirga</taxon>
    </lineage>
</organism>
<keyword evidence="4 7" id="KW-0418">Kinase</keyword>
<dbReference type="GO" id="GO:0005524">
    <property type="term" value="F:ATP binding"/>
    <property type="evidence" value="ECO:0007669"/>
    <property type="project" value="UniProtKB-UniRule"/>
</dbReference>
<keyword evidence="5 7" id="KW-0067">ATP-binding</keyword>
<accession>L8JLG6</accession>
<dbReference type="HAMAP" id="MF_00109">
    <property type="entry name" value="Shikimate_kinase"/>
    <property type="match status" value="1"/>
</dbReference>
<dbReference type="STRING" id="1237149.C900_04728"/>
<comment type="cofactor">
    <cofactor evidence="7">
        <name>Mg(2+)</name>
        <dbReference type="ChEBI" id="CHEBI:18420"/>
    </cofactor>
    <text evidence="7">Binds 1 Mg(2+) ion per subunit.</text>
</comment>
<feature type="binding site" evidence="7">
    <location>
        <position position="19"/>
    </location>
    <ligand>
        <name>Mg(2+)</name>
        <dbReference type="ChEBI" id="CHEBI:18420"/>
    </ligand>
</feature>
<proteinExistence type="inferred from homology"/>